<name>A0ABV1V4Q9_9ACTN</name>
<keyword evidence="3" id="KW-1185">Reference proteome</keyword>
<dbReference type="InterPro" id="IPR019405">
    <property type="entry name" value="Lactonase_7-beta_prop"/>
</dbReference>
<dbReference type="Gene3D" id="2.60.40.10">
    <property type="entry name" value="Immunoglobulins"/>
    <property type="match status" value="1"/>
</dbReference>
<dbReference type="SUPFAM" id="SSF50974">
    <property type="entry name" value="Nitrous oxide reductase, N-terminal domain"/>
    <property type="match status" value="1"/>
</dbReference>
<dbReference type="InterPro" id="IPR011964">
    <property type="entry name" value="YVTN_b-propeller_repeat"/>
</dbReference>
<evidence type="ECO:0000256" key="1">
    <source>
        <dbReference type="SAM" id="MobiDB-lite"/>
    </source>
</evidence>
<dbReference type="PANTHER" id="PTHR47197:SF3">
    <property type="entry name" value="DIHYDRO-HEME D1 DEHYDROGENASE"/>
    <property type="match status" value="1"/>
</dbReference>
<dbReference type="InterPro" id="IPR015943">
    <property type="entry name" value="WD40/YVTN_repeat-like_dom_sf"/>
</dbReference>
<evidence type="ECO:0000313" key="2">
    <source>
        <dbReference type="EMBL" id="MER6618025.1"/>
    </source>
</evidence>
<dbReference type="EMBL" id="JBEPBX010000049">
    <property type="protein sequence ID" value="MER6618025.1"/>
    <property type="molecule type" value="Genomic_DNA"/>
</dbReference>
<dbReference type="RefSeq" id="WP_351978988.1">
    <property type="nucleotide sequence ID" value="NZ_JBEPBX010000049.1"/>
</dbReference>
<reference evidence="2 3" key="1">
    <citation type="submission" date="2024-06" db="EMBL/GenBank/DDBJ databases">
        <title>The Natural Products Discovery Center: Release of the First 8490 Sequenced Strains for Exploring Actinobacteria Biosynthetic Diversity.</title>
        <authorList>
            <person name="Kalkreuter E."/>
            <person name="Kautsar S.A."/>
            <person name="Yang D."/>
            <person name="Bader C.D."/>
            <person name="Teijaro C.N."/>
            <person name="Fluegel L."/>
            <person name="Davis C.M."/>
            <person name="Simpson J.R."/>
            <person name="Lauterbach L."/>
            <person name="Steele A.D."/>
            <person name="Gui C."/>
            <person name="Meng S."/>
            <person name="Li G."/>
            <person name="Viehrig K."/>
            <person name="Ye F."/>
            <person name="Su P."/>
            <person name="Kiefer A.F."/>
            <person name="Nichols A."/>
            <person name="Cepeda A.J."/>
            <person name="Yan W."/>
            <person name="Fan B."/>
            <person name="Jiang Y."/>
            <person name="Adhikari A."/>
            <person name="Zheng C.-J."/>
            <person name="Schuster L."/>
            <person name="Cowan T.M."/>
            <person name="Smanski M.J."/>
            <person name="Chevrette M.G."/>
            <person name="De Carvalho L.P.S."/>
            <person name="Shen B."/>
        </authorList>
    </citation>
    <scope>NUCLEOTIDE SEQUENCE [LARGE SCALE GENOMIC DNA]</scope>
    <source>
        <strain evidence="2 3">NPDC000837</strain>
    </source>
</reference>
<dbReference type="InterPro" id="IPR011045">
    <property type="entry name" value="N2O_reductase_N"/>
</dbReference>
<sequence>MHELVSFAFGDDVSVIDTATNTVIDTINVGATPQGVAITPDGTRAYIADRAMDRVAVVDTATNTLLTTIPVGDGPQEVAVTPDGTRVYVTNLDSDDVSVIDTATNTVIDTATNTVVDTVPVGDGPVGVAIGTVTEERTPTRLTLRLEKKKGKDGKDALDVLGGGGRNGLTLKAKLTAEGEPLADKPIEFTTDSISLCTESTDSRGKATCKVPRSRADETCYTVTFAGDDTYEPSTATVCRFNGSSGEPSELEGPEGLSVIPGQALTPAAST</sequence>
<protein>
    <submittedName>
        <fullName evidence="2">YncE family protein</fullName>
    </submittedName>
</protein>
<dbReference type="NCBIfam" id="TIGR02276">
    <property type="entry name" value="beta_rpt_yvtn"/>
    <property type="match status" value="3"/>
</dbReference>
<proteinExistence type="predicted"/>
<accession>A0ABV1V4Q9</accession>
<organism evidence="2 3">
    <name type="scientific">Streptomyces xantholiticus</name>
    <dbReference type="NCBI Taxonomy" id="68285"/>
    <lineage>
        <taxon>Bacteria</taxon>
        <taxon>Bacillati</taxon>
        <taxon>Actinomycetota</taxon>
        <taxon>Actinomycetes</taxon>
        <taxon>Kitasatosporales</taxon>
        <taxon>Streptomycetaceae</taxon>
        <taxon>Streptomyces</taxon>
    </lineage>
</organism>
<dbReference type="Gene3D" id="2.130.10.10">
    <property type="entry name" value="YVTN repeat-like/Quinoprotein amine dehydrogenase"/>
    <property type="match status" value="1"/>
</dbReference>
<dbReference type="Proteomes" id="UP001445472">
    <property type="component" value="Unassembled WGS sequence"/>
</dbReference>
<dbReference type="InterPro" id="IPR013783">
    <property type="entry name" value="Ig-like_fold"/>
</dbReference>
<gene>
    <name evidence="2" type="ORF">ABT276_32910</name>
</gene>
<evidence type="ECO:0000313" key="3">
    <source>
        <dbReference type="Proteomes" id="UP001445472"/>
    </source>
</evidence>
<feature type="region of interest" description="Disordered" evidence="1">
    <location>
        <begin position="243"/>
        <end position="271"/>
    </location>
</feature>
<comment type="caution">
    <text evidence="2">The sequence shown here is derived from an EMBL/GenBank/DDBJ whole genome shotgun (WGS) entry which is preliminary data.</text>
</comment>
<dbReference type="PANTHER" id="PTHR47197">
    <property type="entry name" value="PROTEIN NIRF"/>
    <property type="match status" value="1"/>
</dbReference>
<dbReference type="Pfam" id="PF10282">
    <property type="entry name" value="Lactonase"/>
    <property type="match status" value="1"/>
</dbReference>
<dbReference type="InterPro" id="IPR051200">
    <property type="entry name" value="Host-pathogen_enzymatic-act"/>
</dbReference>